<proteinExistence type="predicted"/>
<evidence type="ECO:0008006" key="3">
    <source>
        <dbReference type="Google" id="ProtNLM"/>
    </source>
</evidence>
<feature type="compositionally biased region" description="Polar residues" evidence="1">
    <location>
        <begin position="79"/>
        <end position="90"/>
    </location>
</feature>
<dbReference type="AlphaFoldDB" id="L7IQY6"/>
<dbReference type="EMBL" id="JH794359">
    <property type="protein sequence ID" value="ELQ57959.1"/>
    <property type="molecule type" value="Genomic_DNA"/>
</dbReference>
<feature type="compositionally biased region" description="Polar residues" evidence="1">
    <location>
        <begin position="46"/>
        <end position="62"/>
    </location>
</feature>
<evidence type="ECO:0000256" key="1">
    <source>
        <dbReference type="SAM" id="MobiDB-lite"/>
    </source>
</evidence>
<accession>L7IQY6</accession>
<protein>
    <recommendedName>
        <fullName evidence="3">Vegetative cell wall protein gp1</fullName>
    </recommendedName>
</protein>
<reference evidence="2" key="1">
    <citation type="journal article" date="2012" name="PLoS Genet.">
        <title>Comparative analysis of the genomes of two field isolates of the rice blast fungus Magnaporthe oryzae.</title>
        <authorList>
            <person name="Xue M."/>
            <person name="Yang J."/>
            <person name="Li Z."/>
            <person name="Hu S."/>
            <person name="Yao N."/>
            <person name="Dean R.A."/>
            <person name="Zhao W."/>
            <person name="Shen M."/>
            <person name="Zhang H."/>
            <person name="Li C."/>
            <person name="Liu L."/>
            <person name="Cao L."/>
            <person name="Xu X."/>
            <person name="Xing Y."/>
            <person name="Hsiang T."/>
            <person name="Zhang Z."/>
            <person name="Xu J.R."/>
            <person name="Peng Y.L."/>
        </authorList>
    </citation>
    <scope>NUCLEOTIDE SEQUENCE [LARGE SCALE GENOMIC DNA]</scope>
    <source>
        <strain evidence="2">P131</strain>
    </source>
</reference>
<sequence length="320" mass="35880">MSRHIHAAPALPTFYNGSGHHDSANRSIYQPLEIPKLHRASHNRHASVSTSQIPKTTPGTTHKQPKKFSSKRHEPFSPQAPSTRNQSSSKKNCHNNYAPAPSRYQSVPTGPEPRRSSHSRRPSVSTPLRPQTTASGSSYGHKISSSKHNEPYSRPQAPPPPPEYKNRKATREDAKRLQIPEGCSLLHWDPEETPFILAGSVFDANSLGKWIYDWVAYVYRRPEGNEMKKIAGELWLLLIQISGKVKRAIEVKANCILEDREMLEGFIESGSAPQPVSGLSTLLGRDYELANTEKFMASARLWNLRFDSNCEDIILAQTNE</sequence>
<feature type="compositionally biased region" description="Basic and acidic residues" evidence="1">
    <location>
        <begin position="164"/>
        <end position="174"/>
    </location>
</feature>
<name>L7IQY6_PYRO1</name>
<evidence type="ECO:0000313" key="2">
    <source>
        <dbReference type="EMBL" id="ELQ57959.1"/>
    </source>
</evidence>
<organism>
    <name type="scientific">Pyricularia oryzae (strain P131)</name>
    <name type="common">Rice blast fungus</name>
    <name type="synonym">Magnaporthe oryzae</name>
    <dbReference type="NCBI Taxonomy" id="1143193"/>
    <lineage>
        <taxon>Eukaryota</taxon>
        <taxon>Fungi</taxon>
        <taxon>Dikarya</taxon>
        <taxon>Ascomycota</taxon>
        <taxon>Pezizomycotina</taxon>
        <taxon>Sordariomycetes</taxon>
        <taxon>Sordariomycetidae</taxon>
        <taxon>Magnaporthales</taxon>
        <taxon>Pyriculariaceae</taxon>
        <taxon>Pyricularia</taxon>
    </lineage>
</organism>
<gene>
    <name evidence="2" type="ORF">OOW_P131scaffold01768g13</name>
</gene>
<feature type="region of interest" description="Disordered" evidence="1">
    <location>
        <begin position="40"/>
        <end position="174"/>
    </location>
</feature>